<dbReference type="EMBL" id="JAEPRB010000022">
    <property type="protein sequence ID" value="KAG2225936.1"/>
    <property type="molecule type" value="Genomic_DNA"/>
</dbReference>
<feature type="domain" description="HNH" evidence="1">
    <location>
        <begin position="84"/>
        <end position="130"/>
    </location>
</feature>
<dbReference type="Proteomes" id="UP000646827">
    <property type="component" value="Unassembled WGS sequence"/>
</dbReference>
<proteinExistence type="predicted"/>
<gene>
    <name evidence="2" type="ORF">INT45_006632</name>
</gene>
<dbReference type="InterPro" id="IPR002711">
    <property type="entry name" value="HNH"/>
</dbReference>
<dbReference type="OrthoDB" id="5511684at2759"/>
<organism evidence="2 3">
    <name type="scientific">Circinella minor</name>
    <dbReference type="NCBI Taxonomy" id="1195481"/>
    <lineage>
        <taxon>Eukaryota</taxon>
        <taxon>Fungi</taxon>
        <taxon>Fungi incertae sedis</taxon>
        <taxon>Mucoromycota</taxon>
        <taxon>Mucoromycotina</taxon>
        <taxon>Mucoromycetes</taxon>
        <taxon>Mucorales</taxon>
        <taxon>Lichtheimiaceae</taxon>
        <taxon>Circinella</taxon>
    </lineage>
</organism>
<evidence type="ECO:0000259" key="1">
    <source>
        <dbReference type="Pfam" id="PF01844"/>
    </source>
</evidence>
<protein>
    <recommendedName>
        <fullName evidence="1">HNH domain-containing protein</fullName>
    </recommendedName>
</protein>
<dbReference type="GO" id="GO:0004519">
    <property type="term" value="F:endonuclease activity"/>
    <property type="evidence" value="ECO:0007669"/>
    <property type="project" value="InterPro"/>
</dbReference>
<dbReference type="Pfam" id="PF01844">
    <property type="entry name" value="HNH"/>
    <property type="match status" value="1"/>
</dbReference>
<reference evidence="2 3" key="1">
    <citation type="submission" date="2020-12" db="EMBL/GenBank/DDBJ databases">
        <title>Metabolic potential, ecology and presence of endohyphal bacteria is reflected in genomic diversity of Mucoromycotina.</title>
        <authorList>
            <person name="Muszewska A."/>
            <person name="Okrasinska A."/>
            <person name="Steczkiewicz K."/>
            <person name="Drgas O."/>
            <person name="Orlowska M."/>
            <person name="Perlinska-Lenart U."/>
            <person name="Aleksandrzak-Piekarczyk T."/>
            <person name="Szatraj K."/>
            <person name="Zielenkiewicz U."/>
            <person name="Pilsyk S."/>
            <person name="Malc E."/>
            <person name="Mieczkowski P."/>
            <person name="Kruszewska J.S."/>
            <person name="Biernat P."/>
            <person name="Pawlowska J."/>
        </authorList>
    </citation>
    <scope>NUCLEOTIDE SEQUENCE [LARGE SCALE GENOMIC DNA]</scope>
    <source>
        <strain evidence="2 3">CBS 142.35</strain>
    </source>
</reference>
<dbReference type="AlphaFoldDB" id="A0A8H7VKB8"/>
<accession>A0A8H7VKB8</accession>
<evidence type="ECO:0000313" key="2">
    <source>
        <dbReference type="EMBL" id="KAG2225936.1"/>
    </source>
</evidence>
<dbReference type="GO" id="GO:0003676">
    <property type="term" value="F:nucleic acid binding"/>
    <property type="evidence" value="ECO:0007669"/>
    <property type="project" value="InterPro"/>
</dbReference>
<dbReference type="InterPro" id="IPR003615">
    <property type="entry name" value="HNH_nuc"/>
</dbReference>
<dbReference type="GO" id="GO:0008270">
    <property type="term" value="F:zinc ion binding"/>
    <property type="evidence" value="ECO:0007669"/>
    <property type="project" value="InterPro"/>
</dbReference>
<dbReference type="CDD" id="cd00085">
    <property type="entry name" value="HNHc"/>
    <property type="match status" value="1"/>
</dbReference>
<comment type="caution">
    <text evidence="2">The sequence shown here is derived from an EMBL/GenBank/DDBJ whole genome shotgun (WGS) entry which is preliminary data.</text>
</comment>
<sequence>MPAQKKSVVMPSRKAKNIYENWKVYSKHGKLMFRCNQRKAQWYLTRELATIKDNEERAIQLNFDAKGQGHAEDDYMVEDRDNICVICGLTDSLTLHHVVPYVYRQWFPLTIKSKSSRDLLLVCKNCHDQHERYATSFKKNLATKYELPLEGKGWVRVPENRTARKAASALLRAADKLPSQRKQELETIVKDFWERKKQEISTMEAIQTAKKDKEEKEACNDDESVDWQALNWQEVLQKCCELQELFQGPDFIEHGQGVVRHLMVNETVDDNNGKERWPDLEDFVKEWRQHFLDHSKPKHLSERWTVDGEIYTH</sequence>
<name>A0A8H7VKB8_9FUNG</name>
<keyword evidence="3" id="KW-1185">Reference proteome</keyword>
<evidence type="ECO:0000313" key="3">
    <source>
        <dbReference type="Proteomes" id="UP000646827"/>
    </source>
</evidence>